<protein>
    <submittedName>
        <fullName evidence="7">Alpha/beta hydrolase</fullName>
    </submittedName>
</protein>
<feature type="chain" id="PRO_5037599604" evidence="4">
    <location>
        <begin position="23"/>
        <end position="477"/>
    </location>
</feature>
<evidence type="ECO:0000256" key="1">
    <source>
        <dbReference type="ARBA" id="ARBA00010088"/>
    </source>
</evidence>
<dbReference type="Proteomes" id="UP000680067">
    <property type="component" value="Unassembled WGS sequence"/>
</dbReference>
<reference evidence="7" key="1">
    <citation type="submission" date="2021-04" db="EMBL/GenBank/DDBJ databases">
        <title>novel species isolated from subtropical streams in China.</title>
        <authorList>
            <person name="Lu H."/>
        </authorList>
    </citation>
    <scope>NUCLEOTIDE SEQUENCE</scope>
    <source>
        <strain evidence="7">LFS511W</strain>
    </source>
</reference>
<dbReference type="AlphaFoldDB" id="A0A941DMW0"/>
<comment type="caution">
    <text evidence="7">The sequence shown here is derived from an EMBL/GenBank/DDBJ whole genome shotgun (WGS) entry which is preliminary data.</text>
</comment>
<dbReference type="InterPro" id="IPR051601">
    <property type="entry name" value="Serine_prot/Carboxylest_S33"/>
</dbReference>
<evidence type="ECO:0000313" key="7">
    <source>
        <dbReference type="EMBL" id="MBR7780931.1"/>
    </source>
</evidence>
<dbReference type="InterPro" id="IPR002410">
    <property type="entry name" value="Peptidase_S33"/>
</dbReference>
<accession>A0A941DMW0</accession>
<dbReference type="InterPro" id="IPR000073">
    <property type="entry name" value="AB_hydrolase_1"/>
</dbReference>
<dbReference type="InterPro" id="IPR029058">
    <property type="entry name" value="AB_hydrolase_fold"/>
</dbReference>
<dbReference type="PANTHER" id="PTHR43248:SF29">
    <property type="entry name" value="TRIPEPTIDYL AMINOPEPTIDASE"/>
    <property type="match status" value="1"/>
</dbReference>
<evidence type="ECO:0000256" key="3">
    <source>
        <dbReference type="ARBA" id="ARBA00022801"/>
    </source>
</evidence>
<dbReference type="PRINTS" id="PR00793">
    <property type="entry name" value="PROAMNOPTASE"/>
</dbReference>
<sequence>MSAISRTGWLLSGLLFSGVAAAQTTACRHPDFPQEVRCGVVQQPLNPAQPSGQRIDIHYVVLPSQDKNKLPDAVFLLAGGPGQSAIQLAGAGNGMLSRLNKRRDLVFVDQRGTGKSASLQCPELEKDDFNGDDDTMYQRMEQCRTRLQKLPHGQLDQYITSIAVNDLEAVRRQQGYGQINLVGVSYGTRVGLEYLRQFPSQVRRLVLDGVVPPDMRLPAEDTAVALDGVFAFCEQDKACKQAYPDVRAQWNRLLQSPPQKVSLQHPRTGQMQTVTITPSSVIGMVQRTLYVPAQTAMLPFAISRAAHGDFLPLVTMSGGGNLPGAASMSFGMHYAVWCSEALQRPAPKNDGSVFLQNAEENYQRICKNWPRAKVPEAFYSVPPAPVPVLLLSGGIDPVTPTRHGDAVAKALGAKTVHISVQHAGHGMLMNACIRDVNYRFIHAKDEKEALAVNQRCVKQIPRPMAWMPVQAKSEVQP</sequence>
<dbReference type="SUPFAM" id="SSF53474">
    <property type="entry name" value="alpha/beta-Hydrolases"/>
    <property type="match status" value="1"/>
</dbReference>
<name>A0A941DMW0_9BURK</name>
<dbReference type="RefSeq" id="WP_212686281.1">
    <property type="nucleotide sequence ID" value="NZ_JAGSPN010000001.1"/>
</dbReference>
<evidence type="ECO:0000256" key="4">
    <source>
        <dbReference type="SAM" id="SignalP"/>
    </source>
</evidence>
<organism evidence="7 8">
    <name type="scientific">Undibacterium luofuense</name>
    <dbReference type="NCBI Taxonomy" id="2828733"/>
    <lineage>
        <taxon>Bacteria</taxon>
        <taxon>Pseudomonadati</taxon>
        <taxon>Pseudomonadota</taxon>
        <taxon>Betaproteobacteria</taxon>
        <taxon>Burkholderiales</taxon>
        <taxon>Oxalobacteraceae</taxon>
        <taxon>Undibacterium</taxon>
    </lineage>
</organism>
<proteinExistence type="inferred from homology"/>
<dbReference type="GO" id="GO:0008233">
    <property type="term" value="F:peptidase activity"/>
    <property type="evidence" value="ECO:0007669"/>
    <property type="project" value="InterPro"/>
</dbReference>
<dbReference type="Gene3D" id="3.40.50.1820">
    <property type="entry name" value="alpha/beta hydrolase"/>
    <property type="match status" value="1"/>
</dbReference>
<evidence type="ECO:0000259" key="5">
    <source>
        <dbReference type="Pfam" id="PF00561"/>
    </source>
</evidence>
<keyword evidence="8" id="KW-1185">Reference proteome</keyword>
<gene>
    <name evidence="7" type="ORF">KDM89_02160</name>
</gene>
<comment type="similarity">
    <text evidence="1">Belongs to the peptidase S33 family.</text>
</comment>
<dbReference type="InterPro" id="IPR013595">
    <property type="entry name" value="Pept_S33_TAP-like_C"/>
</dbReference>
<keyword evidence="2 4" id="KW-0732">Signal</keyword>
<dbReference type="GO" id="GO:0006508">
    <property type="term" value="P:proteolysis"/>
    <property type="evidence" value="ECO:0007669"/>
    <property type="project" value="InterPro"/>
</dbReference>
<dbReference type="PANTHER" id="PTHR43248">
    <property type="entry name" value="2-SUCCINYL-6-HYDROXY-2,4-CYCLOHEXADIENE-1-CARBOXYLATE SYNTHASE"/>
    <property type="match status" value="1"/>
</dbReference>
<dbReference type="Pfam" id="PF08386">
    <property type="entry name" value="Abhydrolase_4"/>
    <property type="match status" value="1"/>
</dbReference>
<keyword evidence="3 7" id="KW-0378">Hydrolase</keyword>
<feature type="domain" description="AB hydrolase-1" evidence="5">
    <location>
        <begin position="73"/>
        <end position="219"/>
    </location>
</feature>
<evidence type="ECO:0000259" key="6">
    <source>
        <dbReference type="Pfam" id="PF08386"/>
    </source>
</evidence>
<evidence type="ECO:0000256" key="2">
    <source>
        <dbReference type="ARBA" id="ARBA00022729"/>
    </source>
</evidence>
<evidence type="ECO:0000313" key="8">
    <source>
        <dbReference type="Proteomes" id="UP000680067"/>
    </source>
</evidence>
<dbReference type="Pfam" id="PF00561">
    <property type="entry name" value="Abhydrolase_1"/>
    <property type="match status" value="1"/>
</dbReference>
<feature type="domain" description="Peptidase S33 tripeptidyl aminopeptidase-like C-terminal" evidence="6">
    <location>
        <begin position="360"/>
        <end position="441"/>
    </location>
</feature>
<feature type="signal peptide" evidence="4">
    <location>
        <begin position="1"/>
        <end position="22"/>
    </location>
</feature>
<dbReference type="EMBL" id="JAGSPN010000001">
    <property type="protein sequence ID" value="MBR7780931.1"/>
    <property type="molecule type" value="Genomic_DNA"/>
</dbReference>